<proteinExistence type="predicted"/>
<dbReference type="AlphaFoldDB" id="A0A0K2U746"/>
<reference evidence="1" key="1">
    <citation type="submission" date="2014-05" db="EMBL/GenBank/DDBJ databases">
        <authorList>
            <person name="Chronopoulou M."/>
        </authorList>
    </citation>
    <scope>NUCLEOTIDE SEQUENCE</scope>
    <source>
        <tissue evidence="1">Whole organism</tissue>
    </source>
</reference>
<name>A0A0K2U746_LEPSM</name>
<organism evidence="1">
    <name type="scientific">Lepeophtheirus salmonis</name>
    <name type="common">Salmon louse</name>
    <name type="synonym">Caligus salmonis</name>
    <dbReference type="NCBI Taxonomy" id="72036"/>
    <lineage>
        <taxon>Eukaryota</taxon>
        <taxon>Metazoa</taxon>
        <taxon>Ecdysozoa</taxon>
        <taxon>Arthropoda</taxon>
        <taxon>Crustacea</taxon>
        <taxon>Multicrustacea</taxon>
        <taxon>Hexanauplia</taxon>
        <taxon>Copepoda</taxon>
        <taxon>Siphonostomatoida</taxon>
        <taxon>Caligidae</taxon>
        <taxon>Lepeophtheirus</taxon>
    </lineage>
</organism>
<protein>
    <submittedName>
        <fullName evidence="1">Uncharacterized protein</fullName>
    </submittedName>
</protein>
<evidence type="ECO:0000313" key="1">
    <source>
        <dbReference type="EMBL" id="CDW34063.1"/>
    </source>
</evidence>
<sequence>MQSSSGPLMANLMANLMVLKLMSISVRHLPHGFCRFFFYFLLDHGYELGTALPVMASASRLPVYRFGVVLHLPGFVDGGQGHFDNDRDLLGIDLSAKEIAHPLPLCFARTFAQKQNKNQIVAFCQLFRMAPTTKMSDF</sequence>
<accession>A0A0K2U746</accession>
<dbReference type="EMBL" id="HACA01016702">
    <property type="protein sequence ID" value="CDW34063.1"/>
    <property type="molecule type" value="Transcribed_RNA"/>
</dbReference>